<keyword evidence="1 3" id="KW-0396">Initiation factor</keyword>
<keyword evidence="2 3" id="KW-0648">Protein biosynthesis</keyword>
<proteinExistence type="inferred from homology"/>
<dbReference type="GO" id="GO:0003743">
    <property type="term" value="F:translation initiation factor activity"/>
    <property type="evidence" value="ECO:0007669"/>
    <property type="project" value="UniProtKB-UniRule"/>
</dbReference>
<dbReference type="PANTHER" id="PTHR10784">
    <property type="entry name" value="TRANSLATION INITIATION FACTOR 6"/>
    <property type="match status" value="1"/>
</dbReference>
<dbReference type="Gramene" id="C.cajan_44362.t">
    <property type="protein sequence ID" value="C.cajan_44362.t"/>
    <property type="gene ID" value="C.cajan_44362"/>
</dbReference>
<gene>
    <name evidence="3" type="primary">EIF6</name>
    <name evidence="4" type="ORF">KK1_047533</name>
</gene>
<comment type="function">
    <text evidence="3">Binds to the 60S ribosomal subunit and prevents its association with the 40S ribosomal subunit to form the 80S initiation complex in the cytoplasm. May also be involved in ribosome biogenesis.</text>
</comment>
<sequence>MVLDPFAIAIAEELQHLRNSLPDQVLVQLIDERLTALENCIACNDHVALTRIDLDTEDMIADVLKVEVFRQSIASNIIVGSYCTFSNRGGLVHPHTSIEELEELSTLLDVTLVAGTVNRDSELLVAGMTINDWIAFCGSDTTATELFVIESIFKLREVQSSVTMHEMRKSFFDSFL</sequence>
<dbReference type="Pfam" id="PF01912">
    <property type="entry name" value="eIF-6"/>
    <property type="match status" value="1"/>
</dbReference>
<keyword evidence="3" id="KW-0690">Ribosome biogenesis</keyword>
<comment type="similarity">
    <text evidence="3">Belongs to the eIF-6 family.</text>
</comment>
<evidence type="ECO:0000256" key="3">
    <source>
        <dbReference type="HAMAP-Rule" id="MF_03132"/>
    </source>
</evidence>
<reference evidence="4" key="1">
    <citation type="journal article" date="2012" name="Nat. Biotechnol.">
        <title>Draft genome sequence of pigeonpea (Cajanus cajan), an orphan legume crop of resource-poor farmers.</title>
        <authorList>
            <person name="Varshney R.K."/>
            <person name="Chen W."/>
            <person name="Li Y."/>
            <person name="Bharti A.K."/>
            <person name="Saxena R.K."/>
            <person name="Schlueter J.A."/>
            <person name="Donoghue M.T."/>
            <person name="Azam S."/>
            <person name="Fan G."/>
            <person name="Whaley A.M."/>
            <person name="Farmer A.D."/>
            <person name="Sheridan J."/>
            <person name="Iwata A."/>
            <person name="Tuteja R."/>
            <person name="Penmetsa R.V."/>
            <person name="Wu W."/>
            <person name="Upadhyaya H.D."/>
            <person name="Yang S.P."/>
            <person name="Shah T."/>
            <person name="Saxena K.B."/>
            <person name="Michael T."/>
            <person name="McCombie W.R."/>
            <person name="Yang B."/>
            <person name="Zhang G."/>
            <person name="Yang H."/>
            <person name="Wang J."/>
            <person name="Spillane C."/>
            <person name="Cook D.R."/>
            <person name="May G.D."/>
            <person name="Xu X."/>
            <person name="Jackson S.A."/>
        </authorList>
    </citation>
    <scope>NUCLEOTIDE SEQUENCE [LARGE SCALE GENOMIC DNA]</scope>
</reference>
<evidence type="ECO:0000256" key="2">
    <source>
        <dbReference type="ARBA" id="ARBA00022917"/>
    </source>
</evidence>
<dbReference type="HAMAP" id="MF_00032">
    <property type="entry name" value="eIF_6"/>
    <property type="match status" value="1"/>
</dbReference>
<keyword evidence="5" id="KW-1185">Reference proteome</keyword>
<comment type="subcellular location">
    <subcellularLocation>
        <location evidence="3">Cytoplasm</location>
    </subcellularLocation>
    <subcellularLocation>
        <location evidence="3">Nucleus</location>
        <location evidence="3">Nucleolus</location>
    </subcellularLocation>
    <text evidence="3">Shuttles between cytoplasm and nucleus/nucleolus.</text>
</comment>
<organism evidence="4 5">
    <name type="scientific">Cajanus cajan</name>
    <name type="common">Pigeon pea</name>
    <name type="synonym">Cajanus indicus</name>
    <dbReference type="NCBI Taxonomy" id="3821"/>
    <lineage>
        <taxon>Eukaryota</taxon>
        <taxon>Viridiplantae</taxon>
        <taxon>Streptophyta</taxon>
        <taxon>Embryophyta</taxon>
        <taxon>Tracheophyta</taxon>
        <taxon>Spermatophyta</taxon>
        <taxon>Magnoliopsida</taxon>
        <taxon>eudicotyledons</taxon>
        <taxon>Gunneridae</taxon>
        <taxon>Pentapetalae</taxon>
        <taxon>rosids</taxon>
        <taxon>fabids</taxon>
        <taxon>Fabales</taxon>
        <taxon>Fabaceae</taxon>
        <taxon>Papilionoideae</taxon>
        <taxon>50 kb inversion clade</taxon>
        <taxon>NPAAA clade</taxon>
        <taxon>indigoferoid/millettioid clade</taxon>
        <taxon>Phaseoleae</taxon>
        <taxon>Cajanus</taxon>
    </lineage>
</organism>
<dbReference type="NCBIfam" id="TIGR00323">
    <property type="entry name" value="eIF-6"/>
    <property type="match status" value="1"/>
</dbReference>
<dbReference type="GO" id="GO:0042273">
    <property type="term" value="P:ribosomal large subunit biogenesis"/>
    <property type="evidence" value="ECO:0007669"/>
    <property type="project" value="UniProtKB-UniRule"/>
</dbReference>
<dbReference type="GO" id="GO:0005730">
    <property type="term" value="C:nucleolus"/>
    <property type="evidence" value="ECO:0007669"/>
    <property type="project" value="UniProtKB-SubCell"/>
</dbReference>
<evidence type="ECO:0000313" key="5">
    <source>
        <dbReference type="Proteomes" id="UP000075243"/>
    </source>
</evidence>
<evidence type="ECO:0000256" key="1">
    <source>
        <dbReference type="ARBA" id="ARBA00022540"/>
    </source>
</evidence>
<dbReference type="GO" id="GO:0042256">
    <property type="term" value="P:cytosolic ribosome assembly"/>
    <property type="evidence" value="ECO:0007669"/>
    <property type="project" value="UniProtKB-UniRule"/>
</dbReference>
<dbReference type="Proteomes" id="UP000075243">
    <property type="component" value="Unassembled WGS sequence"/>
</dbReference>
<dbReference type="GO" id="GO:0005737">
    <property type="term" value="C:cytoplasm"/>
    <property type="evidence" value="ECO:0007669"/>
    <property type="project" value="UniProtKB-SubCell"/>
</dbReference>
<dbReference type="GO" id="GO:0043023">
    <property type="term" value="F:ribosomal large subunit binding"/>
    <property type="evidence" value="ECO:0007669"/>
    <property type="project" value="UniProtKB-UniRule"/>
</dbReference>
<name>A0A151QNN6_CAJCA</name>
<dbReference type="Gene3D" id="3.75.10.10">
    <property type="entry name" value="L-arginine/glycine Amidinotransferase, Chain A"/>
    <property type="match status" value="1"/>
</dbReference>
<dbReference type="AlphaFoldDB" id="A0A151QNN6"/>
<comment type="subunit">
    <text evidence="3">Monomer. Associates with the 60S ribosomal subunit.</text>
</comment>
<dbReference type="SMART" id="SM00654">
    <property type="entry name" value="eIF6"/>
    <property type="match status" value="1"/>
</dbReference>
<accession>A0A151QNN6</accession>
<dbReference type="InterPro" id="IPR002769">
    <property type="entry name" value="eIF6"/>
</dbReference>
<dbReference type="EMBL" id="KQ485570">
    <property type="protein sequence ID" value="KYP31919.1"/>
    <property type="molecule type" value="Genomic_DNA"/>
</dbReference>
<keyword evidence="3" id="KW-0963">Cytoplasm</keyword>
<dbReference type="STRING" id="3821.A0A151QNN6"/>
<protein>
    <recommendedName>
        <fullName evidence="3">Eukaryotic translation initiation factor 6</fullName>
        <shortName evidence="3">eIF-6</shortName>
    </recommendedName>
</protein>
<keyword evidence="3" id="KW-0539">Nucleus</keyword>
<evidence type="ECO:0000313" key="4">
    <source>
        <dbReference type="EMBL" id="KYP31919.1"/>
    </source>
</evidence>
<dbReference type="SUPFAM" id="SSF55909">
    <property type="entry name" value="Pentein"/>
    <property type="match status" value="1"/>
</dbReference>